<dbReference type="KEGG" id="dci:103521024"/>
<accession>A0A1S4EQ30</accession>
<dbReference type="AlphaFoldDB" id="A0A1S4EQ30"/>
<dbReference type="RefSeq" id="XP_017304172.1">
    <property type="nucleotide sequence ID" value="XM_017448683.2"/>
</dbReference>
<feature type="region of interest" description="Disordered" evidence="1">
    <location>
        <begin position="1"/>
        <end position="30"/>
    </location>
</feature>
<feature type="compositionally biased region" description="Basic and acidic residues" evidence="1">
    <location>
        <begin position="14"/>
        <end position="23"/>
    </location>
</feature>
<dbReference type="GO" id="GO:0005230">
    <property type="term" value="F:extracellular ligand-gated monoatomic ion channel activity"/>
    <property type="evidence" value="ECO:0007669"/>
    <property type="project" value="InterPro"/>
</dbReference>
<dbReference type="InterPro" id="IPR036734">
    <property type="entry name" value="Neur_chan_lig-bd_sf"/>
</dbReference>
<sequence>MIVKIPDPNIIKPPPREVKEHPNRYLQRSHNTTWSEQLKHDLLKNYDRYLRPDQELGVTHVNLSMVFKNIDLNYVTAKLSINSWMSMVRNLNLNITSTLLK</sequence>
<evidence type="ECO:0000313" key="3">
    <source>
        <dbReference type="RefSeq" id="XP_017304172.1"/>
    </source>
</evidence>
<gene>
    <name evidence="3" type="primary">LOC103521024</name>
</gene>
<proteinExistence type="predicted"/>
<dbReference type="GeneID" id="103521024"/>
<dbReference type="GO" id="GO:0016020">
    <property type="term" value="C:membrane"/>
    <property type="evidence" value="ECO:0007669"/>
    <property type="project" value="InterPro"/>
</dbReference>
<organism evidence="2 3">
    <name type="scientific">Diaphorina citri</name>
    <name type="common">Asian citrus psyllid</name>
    <dbReference type="NCBI Taxonomy" id="121845"/>
    <lineage>
        <taxon>Eukaryota</taxon>
        <taxon>Metazoa</taxon>
        <taxon>Ecdysozoa</taxon>
        <taxon>Arthropoda</taxon>
        <taxon>Hexapoda</taxon>
        <taxon>Insecta</taxon>
        <taxon>Pterygota</taxon>
        <taxon>Neoptera</taxon>
        <taxon>Paraneoptera</taxon>
        <taxon>Hemiptera</taxon>
        <taxon>Sternorrhyncha</taxon>
        <taxon>Psylloidea</taxon>
        <taxon>Psyllidae</taxon>
        <taxon>Diaphorininae</taxon>
        <taxon>Diaphorina</taxon>
    </lineage>
</organism>
<reference evidence="3" key="1">
    <citation type="submission" date="2025-08" db="UniProtKB">
        <authorList>
            <consortium name="RefSeq"/>
        </authorList>
    </citation>
    <scope>IDENTIFICATION</scope>
</reference>
<dbReference type="Proteomes" id="UP000079169">
    <property type="component" value="Unplaced"/>
</dbReference>
<protein>
    <submittedName>
        <fullName evidence="3">Uncharacterized protein LOC103521024</fullName>
    </submittedName>
</protein>
<keyword evidence="2" id="KW-1185">Reference proteome</keyword>
<feature type="compositionally biased region" description="Low complexity" evidence="1">
    <location>
        <begin position="1"/>
        <end position="10"/>
    </location>
</feature>
<dbReference type="SUPFAM" id="SSF63712">
    <property type="entry name" value="Nicotinic receptor ligand binding domain-like"/>
    <property type="match status" value="1"/>
</dbReference>
<dbReference type="Gene3D" id="2.70.170.10">
    <property type="entry name" value="Neurotransmitter-gated ion-channel ligand-binding domain"/>
    <property type="match status" value="1"/>
</dbReference>
<evidence type="ECO:0000256" key="1">
    <source>
        <dbReference type="SAM" id="MobiDB-lite"/>
    </source>
</evidence>
<evidence type="ECO:0000313" key="2">
    <source>
        <dbReference type="Proteomes" id="UP000079169"/>
    </source>
</evidence>
<name>A0A1S4EQ30_DIACI</name>
<dbReference type="PaxDb" id="121845-A0A1S4EQ30"/>